<evidence type="ECO:0000313" key="4">
    <source>
        <dbReference type="EMBL" id="CAD8842817.1"/>
    </source>
</evidence>
<dbReference type="Gene3D" id="1.10.220.150">
    <property type="entry name" value="Arf GTPase activating protein"/>
    <property type="match status" value="1"/>
</dbReference>
<keyword evidence="1" id="KW-0479">Metal-binding</keyword>
<feature type="compositionally biased region" description="Acidic residues" evidence="2">
    <location>
        <begin position="162"/>
        <end position="175"/>
    </location>
</feature>
<dbReference type="GO" id="GO:0016192">
    <property type="term" value="P:vesicle-mediated transport"/>
    <property type="evidence" value="ECO:0007669"/>
    <property type="project" value="InterPro"/>
</dbReference>
<feature type="compositionally biased region" description="Low complexity" evidence="2">
    <location>
        <begin position="179"/>
        <end position="189"/>
    </location>
</feature>
<sequence>MGQEDVQKLSRKVKSRIFEMPGNSVCVDCTNLHPQWARPAYGILVCIECSSKHRSLAGQDPILSVQMDDWTDERISQMDAGGNETFSSFLTSRGIEKEWEVRKKYSTKQALFYGATLKRRSRGKPASHDPVVGARKSAMCDPPVSKKSMTDLEGVALKPEVADDEDSNDSDSDSDSDTHSTTSSDISSDVPVDPGNYNVEYGGDALGPDRLPGETFEAYIGRQARVRPQKMKSLRRSSMLKAVSSVGDSVGSSSRFSLTGMLGLFGVQDDGHQASEELRKDFARGTGGSR</sequence>
<feature type="region of interest" description="Disordered" evidence="2">
    <location>
        <begin position="119"/>
        <end position="208"/>
    </location>
</feature>
<dbReference type="SMART" id="SM00105">
    <property type="entry name" value="ArfGap"/>
    <property type="match status" value="1"/>
</dbReference>
<protein>
    <recommendedName>
        <fullName evidence="3">Arf-GAP domain-containing protein</fullName>
    </recommendedName>
</protein>
<proteinExistence type="predicted"/>
<name>A0A7S1A503_NOCSC</name>
<dbReference type="PRINTS" id="PR00405">
    <property type="entry name" value="REVINTRACTNG"/>
</dbReference>
<accession>A0A7S1A503</accession>
<dbReference type="InterPro" id="IPR038508">
    <property type="entry name" value="ArfGAP_dom_sf"/>
</dbReference>
<dbReference type="GO" id="GO:0008270">
    <property type="term" value="F:zinc ion binding"/>
    <property type="evidence" value="ECO:0007669"/>
    <property type="project" value="UniProtKB-KW"/>
</dbReference>
<dbReference type="PROSITE" id="PS50115">
    <property type="entry name" value="ARFGAP"/>
    <property type="match status" value="1"/>
</dbReference>
<gene>
    <name evidence="4" type="ORF">NSCI0253_LOCUS17165</name>
</gene>
<evidence type="ECO:0000256" key="1">
    <source>
        <dbReference type="PROSITE-ProRule" id="PRU00288"/>
    </source>
</evidence>
<dbReference type="InterPro" id="IPR037278">
    <property type="entry name" value="ARFGAP/RecO"/>
</dbReference>
<evidence type="ECO:0000256" key="2">
    <source>
        <dbReference type="SAM" id="MobiDB-lite"/>
    </source>
</evidence>
<dbReference type="InterPro" id="IPR001164">
    <property type="entry name" value="ArfGAP_dom"/>
</dbReference>
<dbReference type="InterPro" id="IPR044519">
    <property type="entry name" value="ARF_GAP_AGD6/7"/>
</dbReference>
<dbReference type="AlphaFoldDB" id="A0A7S1A503"/>
<dbReference type="PANTHER" id="PTHR47021:SF4">
    <property type="entry name" value="ADP-RIBOSYLATION FACTOR GTPASE-ACTIVATING PROTEIN AGD6-RELATED"/>
    <property type="match status" value="1"/>
</dbReference>
<keyword evidence="1" id="KW-0862">Zinc</keyword>
<feature type="domain" description="Arf-GAP" evidence="3">
    <location>
        <begin position="11"/>
        <end position="93"/>
    </location>
</feature>
<dbReference type="EMBL" id="HBFQ01024312">
    <property type="protein sequence ID" value="CAD8842817.1"/>
    <property type="molecule type" value="Transcribed_RNA"/>
</dbReference>
<dbReference type="SUPFAM" id="SSF57863">
    <property type="entry name" value="ArfGap/RecO-like zinc finger"/>
    <property type="match status" value="1"/>
</dbReference>
<dbReference type="Pfam" id="PF01412">
    <property type="entry name" value="ArfGap"/>
    <property type="match status" value="1"/>
</dbReference>
<organism evidence="4">
    <name type="scientific">Noctiluca scintillans</name>
    <name type="common">Sea sparkle</name>
    <name type="synonym">Red tide dinoflagellate</name>
    <dbReference type="NCBI Taxonomy" id="2966"/>
    <lineage>
        <taxon>Eukaryota</taxon>
        <taxon>Sar</taxon>
        <taxon>Alveolata</taxon>
        <taxon>Dinophyceae</taxon>
        <taxon>Noctilucales</taxon>
        <taxon>Noctilucaceae</taxon>
        <taxon>Noctiluca</taxon>
    </lineage>
</organism>
<evidence type="ECO:0000259" key="3">
    <source>
        <dbReference type="PROSITE" id="PS50115"/>
    </source>
</evidence>
<dbReference type="GO" id="GO:0005096">
    <property type="term" value="F:GTPase activator activity"/>
    <property type="evidence" value="ECO:0007669"/>
    <property type="project" value="InterPro"/>
</dbReference>
<reference evidence="4" key="1">
    <citation type="submission" date="2021-01" db="EMBL/GenBank/DDBJ databases">
        <authorList>
            <person name="Corre E."/>
            <person name="Pelletier E."/>
            <person name="Niang G."/>
            <person name="Scheremetjew M."/>
            <person name="Finn R."/>
            <person name="Kale V."/>
            <person name="Holt S."/>
            <person name="Cochrane G."/>
            <person name="Meng A."/>
            <person name="Brown T."/>
            <person name="Cohen L."/>
        </authorList>
    </citation>
    <scope>NUCLEOTIDE SEQUENCE</scope>
</reference>
<keyword evidence="1" id="KW-0863">Zinc-finger</keyword>
<dbReference type="PANTHER" id="PTHR47021">
    <property type="entry name" value="ADP-RIBOSYLATION FACTOR GTPASE-ACTIVATING PROTEIN AGD6-RELATED"/>
    <property type="match status" value="1"/>
</dbReference>